<evidence type="ECO:0000313" key="1">
    <source>
        <dbReference type="EMBL" id="ELQ37621.1"/>
    </source>
</evidence>
<sequence length="216" mass="25157">MTVAEEFLKYLVNIQEFTARKIRMDSDSLDAFRGVMRSFHAKPSPIYSLWGIPWSLHLGNKENMRHDKYLIDGLAWYHMKEDSKSSLFPKRRSEFPSWSWAGWEGQVTYPERITRSADRPGGWDLKTRTPITGMWCHLSEDMSEADLLRLLCERKAVCINLVGLPYRQFFMIFKCPGQDGKAGCSRIGLFDVNVVSPQNDEVCNYNNGDRRDWVIY</sequence>
<reference evidence="1" key="1">
    <citation type="journal article" date="2012" name="PLoS Genet.">
        <title>Comparative analysis of the genomes of two field isolates of the rice blast fungus Magnaporthe oryzae.</title>
        <authorList>
            <person name="Xue M."/>
            <person name="Yang J."/>
            <person name="Li Z."/>
            <person name="Hu S."/>
            <person name="Yao N."/>
            <person name="Dean R.A."/>
            <person name="Zhao W."/>
            <person name="Shen M."/>
            <person name="Zhang H."/>
            <person name="Li C."/>
            <person name="Liu L."/>
            <person name="Cao L."/>
            <person name="Xu X."/>
            <person name="Xing Y."/>
            <person name="Hsiang T."/>
            <person name="Zhang Z."/>
            <person name="Xu J.R."/>
            <person name="Peng Y.L."/>
        </authorList>
    </citation>
    <scope>NUCLEOTIDE SEQUENCE</scope>
    <source>
        <strain evidence="1">Y34</strain>
    </source>
</reference>
<organism evidence="1">
    <name type="scientific">Pyricularia oryzae (strain Y34)</name>
    <name type="common">Rice blast fungus</name>
    <name type="synonym">Magnaporthe oryzae</name>
    <dbReference type="NCBI Taxonomy" id="1143189"/>
    <lineage>
        <taxon>Eukaryota</taxon>
        <taxon>Fungi</taxon>
        <taxon>Dikarya</taxon>
        <taxon>Ascomycota</taxon>
        <taxon>Pezizomycotina</taxon>
        <taxon>Sordariomycetes</taxon>
        <taxon>Sordariomycetidae</taxon>
        <taxon>Magnaporthales</taxon>
        <taxon>Pyriculariaceae</taxon>
        <taxon>Pyricularia</taxon>
    </lineage>
</organism>
<proteinExistence type="predicted"/>
<accession>A0AA97PK32</accession>
<name>A0AA97PK32_PYRO3</name>
<protein>
    <submittedName>
        <fullName evidence="1">Uncharacterized protein</fullName>
    </submittedName>
</protein>
<dbReference type="PANTHER" id="PTHR33112:SF1">
    <property type="entry name" value="HETEROKARYON INCOMPATIBILITY DOMAIN-CONTAINING PROTEIN"/>
    <property type="match status" value="1"/>
</dbReference>
<dbReference type="Proteomes" id="UP000011086">
    <property type="component" value="Unassembled WGS sequence"/>
</dbReference>
<gene>
    <name evidence="1" type="ORF">OOU_Y34scaffold00589g18</name>
</gene>
<dbReference type="PANTHER" id="PTHR33112">
    <property type="entry name" value="DOMAIN PROTEIN, PUTATIVE-RELATED"/>
    <property type="match status" value="1"/>
</dbReference>
<dbReference type="EMBL" id="JH792865">
    <property type="protein sequence ID" value="ELQ37621.1"/>
    <property type="molecule type" value="Genomic_DNA"/>
</dbReference>
<dbReference type="AlphaFoldDB" id="A0AA97PK32"/>